<dbReference type="InterPro" id="IPR009702">
    <property type="entry name" value="DUF1284"/>
</dbReference>
<keyword evidence="2" id="KW-1185">Reference proteome</keyword>
<proteinExistence type="predicted"/>
<dbReference type="EMBL" id="FNAH01000005">
    <property type="protein sequence ID" value="SDE27858.1"/>
    <property type="molecule type" value="Genomic_DNA"/>
</dbReference>
<gene>
    <name evidence="1" type="ORF">SAMN05421538_105134</name>
</gene>
<dbReference type="STRING" id="591205.SAMN05421538_105134"/>
<name>A0A1G7BL84_9RHOB</name>
<evidence type="ECO:0000313" key="2">
    <source>
        <dbReference type="Proteomes" id="UP000199344"/>
    </source>
</evidence>
<reference evidence="1 2" key="1">
    <citation type="submission" date="2016-10" db="EMBL/GenBank/DDBJ databases">
        <authorList>
            <person name="de Groot N.N."/>
        </authorList>
    </citation>
    <scope>NUCLEOTIDE SEQUENCE [LARGE SCALE GENOMIC DNA]</scope>
    <source>
        <strain evidence="1 2">DSM 22220</strain>
    </source>
</reference>
<evidence type="ECO:0008006" key="3">
    <source>
        <dbReference type="Google" id="ProtNLM"/>
    </source>
</evidence>
<dbReference type="Proteomes" id="UP000199344">
    <property type="component" value="Unassembled WGS sequence"/>
</dbReference>
<organism evidence="1 2">
    <name type="scientific">Paracoccus isoporae</name>
    <dbReference type="NCBI Taxonomy" id="591205"/>
    <lineage>
        <taxon>Bacteria</taxon>
        <taxon>Pseudomonadati</taxon>
        <taxon>Pseudomonadota</taxon>
        <taxon>Alphaproteobacteria</taxon>
        <taxon>Rhodobacterales</taxon>
        <taxon>Paracoccaceae</taxon>
        <taxon>Paracoccus</taxon>
    </lineage>
</organism>
<dbReference type="AlphaFoldDB" id="A0A1G7BL84"/>
<sequence>MSTSPSAEQDQTDNAAPDSGAVLLRPHHVMCAIGWAGHGYSPEFTENMNAVVVGRLRADPATRIRFTAQADSVCAPCPHRRGTGCASSEKINDLDRRHAAALDIAPGQEMSWSEARGRAVSRLVPDDLDRICARCQWLSYGLCKAALRRVQQE</sequence>
<dbReference type="Pfam" id="PF06935">
    <property type="entry name" value="DUF1284"/>
    <property type="match status" value="1"/>
</dbReference>
<protein>
    <recommendedName>
        <fullName evidence="3">DUF1284 domain-containing protein</fullName>
    </recommendedName>
</protein>
<evidence type="ECO:0000313" key="1">
    <source>
        <dbReference type="EMBL" id="SDE27858.1"/>
    </source>
</evidence>
<accession>A0A1G7BL84</accession>